<dbReference type="PANTHER" id="PTHR43300:SF4">
    <property type="entry name" value="ACYL-[ACYL-CARRIER-PROTEIN]--UDP-N-ACETYLGLUCOSAMINE O-ACYLTRANSFERASE"/>
    <property type="match status" value="1"/>
</dbReference>
<dbReference type="PANTHER" id="PTHR43300">
    <property type="entry name" value="ACETYLTRANSFERASE"/>
    <property type="match status" value="1"/>
</dbReference>
<sequence length="188" mass="20404">MSTFFKHKTALVESTKIGRNSRIWAYTHILPGAKIGNNANICDFCFIENDVVIGDNVTVKCGVYIWDGITIKDNVMIGPSATFTNDRYHRSKNTKFILEKTLLKKGCSIGANATVIAGISIGEHALIGAGAVVTHDVPNFALVYGNPAVIKGFVCICARKLLFKKNGESVCACGNSFKKVSENKVEML</sequence>
<dbReference type="SUPFAM" id="SSF51161">
    <property type="entry name" value="Trimeric LpxA-like enzymes"/>
    <property type="match status" value="1"/>
</dbReference>
<dbReference type="InterPro" id="IPR001451">
    <property type="entry name" value="Hexapep"/>
</dbReference>
<evidence type="ECO:0000313" key="3">
    <source>
        <dbReference type="EMBL" id="OGK20119.1"/>
    </source>
</evidence>
<dbReference type="InterPro" id="IPR011004">
    <property type="entry name" value="Trimer_LpxA-like_sf"/>
</dbReference>
<evidence type="ECO:0000313" key="4">
    <source>
        <dbReference type="Proteomes" id="UP000176850"/>
    </source>
</evidence>
<keyword evidence="1" id="KW-0808">Transferase</keyword>
<name>A0A1F7GME9_9BACT</name>
<dbReference type="InterPro" id="IPR018357">
    <property type="entry name" value="Hexapep_transf_CS"/>
</dbReference>
<dbReference type="GO" id="GO:0016740">
    <property type="term" value="F:transferase activity"/>
    <property type="evidence" value="ECO:0007669"/>
    <property type="project" value="UniProtKB-KW"/>
</dbReference>
<dbReference type="Gene3D" id="2.160.10.10">
    <property type="entry name" value="Hexapeptide repeat proteins"/>
    <property type="match status" value="2"/>
</dbReference>
<evidence type="ECO:0008006" key="5">
    <source>
        <dbReference type="Google" id="ProtNLM"/>
    </source>
</evidence>
<proteinExistence type="predicted"/>
<dbReference type="EMBL" id="MFZH01000002">
    <property type="protein sequence ID" value="OGK20119.1"/>
    <property type="molecule type" value="Genomic_DNA"/>
</dbReference>
<gene>
    <name evidence="3" type="ORF">A2799_00150</name>
</gene>
<reference evidence="3 4" key="1">
    <citation type="journal article" date="2016" name="Nat. Commun.">
        <title>Thousands of microbial genomes shed light on interconnected biogeochemical processes in an aquifer system.</title>
        <authorList>
            <person name="Anantharaman K."/>
            <person name="Brown C.T."/>
            <person name="Hug L.A."/>
            <person name="Sharon I."/>
            <person name="Castelle C.J."/>
            <person name="Probst A.J."/>
            <person name="Thomas B.C."/>
            <person name="Singh A."/>
            <person name="Wilkins M.J."/>
            <person name="Karaoz U."/>
            <person name="Brodie E.L."/>
            <person name="Williams K.H."/>
            <person name="Hubbard S.S."/>
            <person name="Banfield J.F."/>
        </authorList>
    </citation>
    <scope>NUCLEOTIDE SEQUENCE [LARGE SCALE GENOMIC DNA]</scope>
</reference>
<dbReference type="AlphaFoldDB" id="A0A1F7GME9"/>
<comment type="caution">
    <text evidence="3">The sequence shown here is derived from an EMBL/GenBank/DDBJ whole genome shotgun (WGS) entry which is preliminary data.</text>
</comment>
<keyword evidence="2" id="KW-0677">Repeat</keyword>
<evidence type="ECO:0000256" key="1">
    <source>
        <dbReference type="ARBA" id="ARBA00022679"/>
    </source>
</evidence>
<evidence type="ECO:0000256" key="2">
    <source>
        <dbReference type="ARBA" id="ARBA00022737"/>
    </source>
</evidence>
<dbReference type="Pfam" id="PF00132">
    <property type="entry name" value="Hexapep"/>
    <property type="match status" value="3"/>
</dbReference>
<dbReference type="InterPro" id="IPR050179">
    <property type="entry name" value="Trans_hexapeptide_repeat"/>
</dbReference>
<dbReference type="CDD" id="cd03358">
    <property type="entry name" value="LbH_WxcM_N_like"/>
    <property type="match status" value="1"/>
</dbReference>
<dbReference type="Proteomes" id="UP000176850">
    <property type="component" value="Unassembled WGS sequence"/>
</dbReference>
<protein>
    <recommendedName>
        <fullName evidence="5">dTDP-6-deoxy-3,4-keto-hexulose isomerase</fullName>
    </recommendedName>
</protein>
<organism evidence="3 4">
    <name type="scientific">Candidatus Roizmanbacteria bacterium RIFCSPHIGHO2_01_FULL_39_24</name>
    <dbReference type="NCBI Taxonomy" id="1802032"/>
    <lineage>
        <taxon>Bacteria</taxon>
        <taxon>Candidatus Roizmaniibacteriota</taxon>
    </lineage>
</organism>
<dbReference type="PROSITE" id="PS00101">
    <property type="entry name" value="HEXAPEP_TRANSFERASES"/>
    <property type="match status" value="1"/>
</dbReference>
<accession>A0A1F7GME9</accession>